<dbReference type="EMBL" id="FNED01000032">
    <property type="protein sequence ID" value="SDJ92022.1"/>
    <property type="molecule type" value="Genomic_DNA"/>
</dbReference>
<reference evidence="3 5" key="2">
    <citation type="submission" date="2016-10" db="EMBL/GenBank/DDBJ databases">
        <authorList>
            <person name="de Groot N.N."/>
        </authorList>
    </citation>
    <scope>NUCLEOTIDE SEQUENCE [LARGE SCALE GENOMIC DNA]</scope>
    <source>
        <strain evidence="3 5">DSM 2895</strain>
    </source>
</reference>
<dbReference type="EMBL" id="LGUG01000009">
    <property type="protein sequence ID" value="KON90892.1"/>
    <property type="molecule type" value="Genomic_DNA"/>
</dbReference>
<proteinExistence type="predicted"/>
<dbReference type="Proteomes" id="UP000037269">
    <property type="component" value="Unassembled WGS sequence"/>
</dbReference>
<reference evidence="2 4" key="1">
    <citation type="submission" date="2015-07" db="EMBL/GenBank/DDBJ databases">
        <title>Fjat-14205 dsm 2895.</title>
        <authorList>
            <person name="Liu B."/>
            <person name="Wang J."/>
            <person name="Zhu Y."/>
            <person name="Liu G."/>
            <person name="Chen Q."/>
            <person name="Chen Z."/>
            <person name="Lan J."/>
            <person name="Che J."/>
            <person name="Ge C."/>
            <person name="Shi H."/>
            <person name="Pan Z."/>
            <person name="Liu X."/>
        </authorList>
    </citation>
    <scope>NUCLEOTIDE SEQUENCE [LARGE SCALE GENOMIC DNA]</scope>
    <source>
        <strain evidence="2 4">DSM 2895</strain>
    </source>
</reference>
<dbReference type="PATRIC" id="fig|47500.8.peg.2243"/>
<evidence type="ECO:0000313" key="4">
    <source>
        <dbReference type="Proteomes" id="UP000037269"/>
    </source>
</evidence>
<sequence length="311" mass="34669">MKKLRILVSFMLVLSLSFVSLTVTTAPQVQAKSSYETFWSRVVPGVSIPGLTKGYIPQGIAYVKDHDKILMSHYRDDKKPATISISNASKKKFEKNVLLYSAKNKPYTGHAGGVAASRKHVWISSEGKLRRLSLNKVLKSKDDAKLIFDATFNTPTKASFTSYSNGVLWVGTFVKKGTSHVVGYKLDSKTDLPVSNTPNYSITIPHYIQGIAVRDNEIILSQSYGRANDSKLLRYKNVLEAKADGNRTINGKKVPNWNLSKSRLKSSITMPPLSQNIAQNGKYLYIQFESGAPKYKKGSKLRLTKVQNFKL</sequence>
<dbReference type="OrthoDB" id="9772095at2"/>
<dbReference type="SUPFAM" id="SSF75011">
    <property type="entry name" value="3-carboxy-cis,cis-mucoante lactonizing enzyme"/>
    <property type="match status" value="1"/>
</dbReference>
<keyword evidence="4" id="KW-1185">Reference proteome</keyword>
<dbReference type="Proteomes" id="UP000182836">
    <property type="component" value="Unassembled WGS sequence"/>
</dbReference>
<evidence type="ECO:0000313" key="5">
    <source>
        <dbReference type="Proteomes" id="UP000182836"/>
    </source>
</evidence>
<evidence type="ECO:0000256" key="1">
    <source>
        <dbReference type="SAM" id="SignalP"/>
    </source>
</evidence>
<gene>
    <name evidence="2" type="ORF">AF333_28240</name>
    <name evidence="3" type="ORF">SAMN04487909_13255</name>
</gene>
<accession>A0A0D1Y1I3</accession>
<dbReference type="STRING" id="47500.AF333_28240"/>
<dbReference type="AlphaFoldDB" id="A0A0D1Y1I3"/>
<protein>
    <submittedName>
        <fullName evidence="2">Uncharacterized protein</fullName>
    </submittedName>
</protein>
<dbReference type="RefSeq" id="WP_043067221.1">
    <property type="nucleotide sequence ID" value="NZ_BJOA01000136.1"/>
</dbReference>
<feature type="chain" id="PRO_5010414810" evidence="1">
    <location>
        <begin position="32"/>
        <end position="311"/>
    </location>
</feature>
<dbReference type="GeneID" id="42309023"/>
<organism evidence="2 4">
    <name type="scientific">Aneurinibacillus migulanus</name>
    <name type="common">Bacillus migulanus</name>
    <dbReference type="NCBI Taxonomy" id="47500"/>
    <lineage>
        <taxon>Bacteria</taxon>
        <taxon>Bacillati</taxon>
        <taxon>Bacillota</taxon>
        <taxon>Bacilli</taxon>
        <taxon>Bacillales</taxon>
        <taxon>Paenibacillaceae</taxon>
        <taxon>Aneurinibacillus group</taxon>
        <taxon>Aneurinibacillus</taxon>
    </lineage>
</organism>
<evidence type="ECO:0000313" key="3">
    <source>
        <dbReference type="EMBL" id="SDJ92022.1"/>
    </source>
</evidence>
<name>A0A0D1Y1I3_ANEMI</name>
<keyword evidence="1" id="KW-0732">Signal</keyword>
<evidence type="ECO:0000313" key="2">
    <source>
        <dbReference type="EMBL" id="KON90892.1"/>
    </source>
</evidence>
<feature type="signal peptide" evidence="1">
    <location>
        <begin position="1"/>
        <end position="31"/>
    </location>
</feature>